<evidence type="ECO:0000256" key="3">
    <source>
        <dbReference type="ARBA" id="ARBA00023125"/>
    </source>
</evidence>
<dbReference type="PANTHER" id="PTHR30126">
    <property type="entry name" value="HTH-TYPE TRANSCRIPTIONAL REGULATOR"/>
    <property type="match status" value="1"/>
</dbReference>
<accession>A0A0W1AAD2</accession>
<keyword evidence="7" id="KW-1185">Reference proteome</keyword>
<dbReference type="STRING" id="45076.Lwor_1643"/>
<evidence type="ECO:0000256" key="2">
    <source>
        <dbReference type="ARBA" id="ARBA00023015"/>
    </source>
</evidence>
<evidence type="ECO:0000313" key="6">
    <source>
        <dbReference type="EMBL" id="KTD78248.1"/>
    </source>
</evidence>
<keyword evidence="3" id="KW-0238">DNA-binding</keyword>
<dbReference type="SUPFAM" id="SSF46785">
    <property type="entry name" value="Winged helix' DNA-binding domain"/>
    <property type="match status" value="1"/>
</dbReference>
<dbReference type="EMBL" id="LNZC01000020">
    <property type="protein sequence ID" value="KTD78248.1"/>
    <property type="molecule type" value="Genomic_DNA"/>
</dbReference>
<evidence type="ECO:0000259" key="5">
    <source>
        <dbReference type="PROSITE" id="PS50931"/>
    </source>
</evidence>
<feature type="domain" description="HTH lysR-type" evidence="5">
    <location>
        <begin position="3"/>
        <end position="60"/>
    </location>
</feature>
<dbReference type="Gene3D" id="3.40.190.10">
    <property type="entry name" value="Periplasmic binding protein-like II"/>
    <property type="match status" value="2"/>
</dbReference>
<comment type="similarity">
    <text evidence="1">Belongs to the LysR transcriptional regulatory family.</text>
</comment>
<dbReference type="OrthoDB" id="646694at2"/>
<protein>
    <submittedName>
        <fullName evidence="6">LysR family transcriptional regulator</fullName>
    </submittedName>
</protein>
<comment type="caution">
    <text evidence="6">The sequence shown here is derived from an EMBL/GenBank/DDBJ whole genome shotgun (WGS) entry which is preliminary data.</text>
</comment>
<dbReference type="PANTHER" id="PTHR30126:SF40">
    <property type="entry name" value="HTH-TYPE TRANSCRIPTIONAL REGULATOR GLTR"/>
    <property type="match status" value="1"/>
</dbReference>
<sequence>MLPSAAELEYFIEVSNTLNFSRASERLGISQPSLSLAVRRLEQSVGTQLFVRHKTGVTLTQAGKQLLLQVRQLLQLWENTKSEALASHQEIQGSFTLGCHSTIAIYMVSGFLADLFESHPKLEINLKHDISRKITEQVVNLSVDIGIVVNPFKHPDLIIRKVCDDEVTFWVGEGARDIQDVHSSKAIILCEPDLTQTQTLLKQVKKTGIVTERIMTMNSLEVVANLTANGCGIGILPTRVAKSMYPDKLKRIANAPVYSDEICLIYRNENRNVQAIQTITSFIKGFLQ</sequence>
<proteinExistence type="inferred from homology"/>
<dbReference type="InterPro" id="IPR005119">
    <property type="entry name" value="LysR_subst-bd"/>
</dbReference>
<dbReference type="PATRIC" id="fig|45076.6.peg.1779"/>
<dbReference type="GO" id="GO:0003700">
    <property type="term" value="F:DNA-binding transcription factor activity"/>
    <property type="evidence" value="ECO:0007669"/>
    <property type="project" value="InterPro"/>
</dbReference>
<reference evidence="6 7" key="1">
    <citation type="submission" date="2015-11" db="EMBL/GenBank/DDBJ databases">
        <title>Genomic analysis of 38 Legionella species identifies large and diverse effector repertoires.</title>
        <authorList>
            <person name="Burstein D."/>
            <person name="Amaro F."/>
            <person name="Zusman T."/>
            <person name="Lifshitz Z."/>
            <person name="Cohen O."/>
            <person name="Gilbert J.A."/>
            <person name="Pupko T."/>
            <person name="Shuman H.A."/>
            <person name="Segal G."/>
        </authorList>
    </citation>
    <scope>NUCLEOTIDE SEQUENCE [LARGE SCALE GENOMIC DNA]</scope>
    <source>
        <strain evidence="6 7">ATCC 49508</strain>
    </source>
</reference>
<dbReference type="InterPro" id="IPR036390">
    <property type="entry name" value="WH_DNA-bd_sf"/>
</dbReference>
<dbReference type="Gene3D" id="1.10.10.10">
    <property type="entry name" value="Winged helix-like DNA-binding domain superfamily/Winged helix DNA-binding domain"/>
    <property type="match status" value="1"/>
</dbReference>
<name>A0A0W1AAD2_9GAMM</name>
<dbReference type="InterPro" id="IPR036388">
    <property type="entry name" value="WH-like_DNA-bd_sf"/>
</dbReference>
<dbReference type="InterPro" id="IPR000847">
    <property type="entry name" value="LysR_HTH_N"/>
</dbReference>
<evidence type="ECO:0000256" key="4">
    <source>
        <dbReference type="ARBA" id="ARBA00023163"/>
    </source>
</evidence>
<dbReference type="RefSeq" id="WP_058493436.1">
    <property type="nucleotide sequence ID" value="NZ_CBCRUR010000012.1"/>
</dbReference>
<dbReference type="AlphaFoldDB" id="A0A0W1AAD2"/>
<organism evidence="6 7">
    <name type="scientific">Legionella worsleiensis</name>
    <dbReference type="NCBI Taxonomy" id="45076"/>
    <lineage>
        <taxon>Bacteria</taxon>
        <taxon>Pseudomonadati</taxon>
        <taxon>Pseudomonadota</taxon>
        <taxon>Gammaproteobacteria</taxon>
        <taxon>Legionellales</taxon>
        <taxon>Legionellaceae</taxon>
        <taxon>Legionella</taxon>
    </lineage>
</organism>
<dbReference type="GO" id="GO:0000976">
    <property type="term" value="F:transcription cis-regulatory region binding"/>
    <property type="evidence" value="ECO:0007669"/>
    <property type="project" value="TreeGrafter"/>
</dbReference>
<dbReference type="FunFam" id="1.10.10.10:FF:000001">
    <property type="entry name" value="LysR family transcriptional regulator"/>
    <property type="match status" value="1"/>
</dbReference>
<evidence type="ECO:0000256" key="1">
    <source>
        <dbReference type="ARBA" id="ARBA00009437"/>
    </source>
</evidence>
<dbReference type="SUPFAM" id="SSF53850">
    <property type="entry name" value="Periplasmic binding protein-like II"/>
    <property type="match status" value="1"/>
</dbReference>
<dbReference type="Proteomes" id="UP000054662">
    <property type="component" value="Unassembled WGS sequence"/>
</dbReference>
<dbReference type="PROSITE" id="PS50931">
    <property type="entry name" value="HTH_LYSR"/>
    <property type="match status" value="1"/>
</dbReference>
<evidence type="ECO:0000313" key="7">
    <source>
        <dbReference type="Proteomes" id="UP000054662"/>
    </source>
</evidence>
<dbReference type="Pfam" id="PF03466">
    <property type="entry name" value="LysR_substrate"/>
    <property type="match status" value="1"/>
</dbReference>
<dbReference type="PRINTS" id="PR00039">
    <property type="entry name" value="HTHLYSR"/>
</dbReference>
<keyword evidence="4" id="KW-0804">Transcription</keyword>
<gene>
    <name evidence="6" type="ORF">Lwor_1643</name>
</gene>
<dbReference type="CDD" id="cd05466">
    <property type="entry name" value="PBP2_LTTR_substrate"/>
    <property type="match status" value="1"/>
</dbReference>
<keyword evidence="2" id="KW-0805">Transcription regulation</keyword>
<dbReference type="Pfam" id="PF00126">
    <property type="entry name" value="HTH_1"/>
    <property type="match status" value="1"/>
</dbReference>